<evidence type="ECO:0000313" key="1">
    <source>
        <dbReference type="EMBL" id="KAG5619753.1"/>
    </source>
</evidence>
<sequence length="128" mass="14758">MILPIGLPVFSNKHDIKLNQDHKDLSRLVKGLREFHLFQHNPSREIFHKLLDSSPFSPQLRLGFWPKLAIQMDQCFMMVIGDGKNRSNVFMFHSKKKIGSNSSKLGSHSRKVATKRYTSNLIHSTEIT</sequence>
<dbReference type="EMBL" id="JACXVP010000002">
    <property type="protein sequence ID" value="KAG5619753.1"/>
    <property type="molecule type" value="Genomic_DNA"/>
</dbReference>
<gene>
    <name evidence="1" type="ORF">H5410_004971</name>
</gene>
<keyword evidence="2" id="KW-1185">Reference proteome</keyword>
<reference evidence="1 2" key="1">
    <citation type="submission" date="2020-09" db="EMBL/GenBank/DDBJ databases">
        <title>De no assembly of potato wild relative species, Solanum commersonii.</title>
        <authorList>
            <person name="Cho K."/>
        </authorList>
    </citation>
    <scope>NUCLEOTIDE SEQUENCE [LARGE SCALE GENOMIC DNA]</scope>
    <source>
        <strain evidence="1">LZ3.2</strain>
        <tissue evidence="1">Leaf</tissue>
    </source>
</reference>
<protein>
    <submittedName>
        <fullName evidence="1">Uncharacterized protein</fullName>
    </submittedName>
</protein>
<accession>A0A9J6A5D1</accession>
<name>A0A9J6A5D1_SOLCO</name>
<dbReference type="AlphaFoldDB" id="A0A9J6A5D1"/>
<proteinExistence type="predicted"/>
<dbReference type="Proteomes" id="UP000824120">
    <property type="component" value="Chromosome 2"/>
</dbReference>
<comment type="caution">
    <text evidence="1">The sequence shown here is derived from an EMBL/GenBank/DDBJ whole genome shotgun (WGS) entry which is preliminary data.</text>
</comment>
<evidence type="ECO:0000313" key="2">
    <source>
        <dbReference type="Proteomes" id="UP000824120"/>
    </source>
</evidence>
<organism evidence="1 2">
    <name type="scientific">Solanum commersonii</name>
    <name type="common">Commerson's wild potato</name>
    <name type="synonym">Commerson's nightshade</name>
    <dbReference type="NCBI Taxonomy" id="4109"/>
    <lineage>
        <taxon>Eukaryota</taxon>
        <taxon>Viridiplantae</taxon>
        <taxon>Streptophyta</taxon>
        <taxon>Embryophyta</taxon>
        <taxon>Tracheophyta</taxon>
        <taxon>Spermatophyta</taxon>
        <taxon>Magnoliopsida</taxon>
        <taxon>eudicotyledons</taxon>
        <taxon>Gunneridae</taxon>
        <taxon>Pentapetalae</taxon>
        <taxon>asterids</taxon>
        <taxon>lamiids</taxon>
        <taxon>Solanales</taxon>
        <taxon>Solanaceae</taxon>
        <taxon>Solanoideae</taxon>
        <taxon>Solaneae</taxon>
        <taxon>Solanum</taxon>
    </lineage>
</organism>